<dbReference type="RefSeq" id="WP_168836625.1">
    <property type="nucleotide sequence ID" value="NZ_JABAIK010000010.1"/>
</dbReference>
<protein>
    <submittedName>
        <fullName evidence="3">Glycosyltransferase family 4 protein</fullName>
    </submittedName>
</protein>
<dbReference type="EMBL" id="JABAIK010000010">
    <property type="protein sequence ID" value="NLS13529.1"/>
    <property type="molecule type" value="Genomic_DNA"/>
</dbReference>
<dbReference type="SUPFAM" id="SSF53756">
    <property type="entry name" value="UDP-Glycosyltransferase/glycogen phosphorylase"/>
    <property type="match status" value="1"/>
</dbReference>
<organism evidence="3 4">
    <name type="scientific">Vibrio agarilyticus</name>
    <dbReference type="NCBI Taxonomy" id="2726741"/>
    <lineage>
        <taxon>Bacteria</taxon>
        <taxon>Pseudomonadati</taxon>
        <taxon>Pseudomonadota</taxon>
        <taxon>Gammaproteobacteria</taxon>
        <taxon>Vibrionales</taxon>
        <taxon>Vibrionaceae</taxon>
        <taxon>Vibrio</taxon>
    </lineage>
</organism>
<dbReference type="GO" id="GO:0016757">
    <property type="term" value="F:glycosyltransferase activity"/>
    <property type="evidence" value="ECO:0007669"/>
    <property type="project" value="InterPro"/>
</dbReference>
<feature type="domain" description="Glycosyl transferase family 1" evidence="2">
    <location>
        <begin position="188"/>
        <end position="341"/>
    </location>
</feature>
<accession>A0A7X8TRN0</accession>
<keyword evidence="4" id="KW-1185">Reference proteome</keyword>
<gene>
    <name evidence="3" type="ORF">HGP28_11565</name>
</gene>
<dbReference type="Gene3D" id="3.40.50.2000">
    <property type="entry name" value="Glycogen Phosphorylase B"/>
    <property type="match status" value="1"/>
</dbReference>
<dbReference type="PANTHER" id="PTHR46401">
    <property type="entry name" value="GLYCOSYLTRANSFERASE WBBK-RELATED"/>
    <property type="match status" value="1"/>
</dbReference>
<sequence length="371" mass="42673">MKIVLSGVNLVEGGPLTVLKDAISSSANCEAITAVVCLVNDASLFGEHKLNPKVRFIEFPIVKRNWAFRVFFEYCYCYFLAMKIKPDFWFSLHDCTPFLPKQVTQSVYCHNPSPFYMPNVFDFRYDLKFVLFTMFYRFLYRININANKYVVVQQSFVRDFIKKMSPDMEVIVSHPLKKQPKEYKCKSKSKSNSIELVHFFYPALARTFKNHMVILEALKIIKSKSPEVLSSIRITLTLQPNGNRFNRFLCKAFSGYDCVDIVGLLSKDEVNTIYADAHALLFPSKLETWGLPLSEAKSFDLPLIVSDLPYAKETIGDYDKVTFFDPNNPRELAKIISDFVAGNINFGVNILKSDSETCTSWAQLYDRLLKK</sequence>
<evidence type="ECO:0000313" key="4">
    <source>
        <dbReference type="Proteomes" id="UP000535589"/>
    </source>
</evidence>
<dbReference type="InterPro" id="IPR001296">
    <property type="entry name" value="Glyco_trans_1"/>
</dbReference>
<dbReference type="Proteomes" id="UP000535589">
    <property type="component" value="Unassembled WGS sequence"/>
</dbReference>
<evidence type="ECO:0000313" key="3">
    <source>
        <dbReference type="EMBL" id="NLS13529.1"/>
    </source>
</evidence>
<keyword evidence="1 3" id="KW-0808">Transferase</keyword>
<comment type="caution">
    <text evidence="3">The sequence shown here is derived from an EMBL/GenBank/DDBJ whole genome shotgun (WGS) entry which is preliminary data.</text>
</comment>
<dbReference type="PANTHER" id="PTHR46401:SF2">
    <property type="entry name" value="GLYCOSYLTRANSFERASE WBBK-RELATED"/>
    <property type="match status" value="1"/>
</dbReference>
<evidence type="ECO:0000259" key="2">
    <source>
        <dbReference type="Pfam" id="PF00534"/>
    </source>
</evidence>
<dbReference type="Pfam" id="PF00534">
    <property type="entry name" value="Glycos_transf_1"/>
    <property type="match status" value="1"/>
</dbReference>
<dbReference type="AlphaFoldDB" id="A0A7X8TRN0"/>
<evidence type="ECO:0000256" key="1">
    <source>
        <dbReference type="ARBA" id="ARBA00022679"/>
    </source>
</evidence>
<name>A0A7X8TRN0_9VIBR</name>
<reference evidence="3 4" key="1">
    <citation type="submission" date="2020-04" db="EMBL/GenBank/DDBJ databases">
        <title>Vibrio sp. SM6, a novel species isolated from seawater.</title>
        <authorList>
            <person name="Wang X."/>
        </authorList>
    </citation>
    <scope>NUCLEOTIDE SEQUENCE [LARGE SCALE GENOMIC DNA]</scope>
    <source>
        <strain evidence="3 4">SM6</strain>
    </source>
</reference>
<proteinExistence type="predicted"/>
<dbReference type="GO" id="GO:0009103">
    <property type="term" value="P:lipopolysaccharide biosynthetic process"/>
    <property type="evidence" value="ECO:0007669"/>
    <property type="project" value="TreeGrafter"/>
</dbReference>